<proteinExistence type="predicted"/>
<dbReference type="EMBL" id="CAEZXX010000047">
    <property type="protein sequence ID" value="CAB4706068.1"/>
    <property type="molecule type" value="Genomic_DNA"/>
</dbReference>
<evidence type="ECO:0000313" key="2">
    <source>
        <dbReference type="EMBL" id="CAB4750637.1"/>
    </source>
</evidence>
<evidence type="ECO:0000313" key="3">
    <source>
        <dbReference type="EMBL" id="CAB4865180.1"/>
    </source>
</evidence>
<protein>
    <submittedName>
        <fullName evidence="2">Unannotated protein</fullName>
    </submittedName>
</protein>
<organism evidence="2">
    <name type="scientific">freshwater metagenome</name>
    <dbReference type="NCBI Taxonomy" id="449393"/>
    <lineage>
        <taxon>unclassified sequences</taxon>
        <taxon>metagenomes</taxon>
        <taxon>ecological metagenomes</taxon>
    </lineage>
</organism>
<dbReference type="EMBL" id="CAEZYY010000010">
    <property type="protein sequence ID" value="CAB4750637.1"/>
    <property type="molecule type" value="Genomic_DNA"/>
</dbReference>
<dbReference type="EMBL" id="CAFBQP010000001">
    <property type="protein sequence ID" value="CAB5050968.1"/>
    <property type="molecule type" value="Genomic_DNA"/>
</dbReference>
<evidence type="ECO:0000313" key="4">
    <source>
        <dbReference type="EMBL" id="CAB5050968.1"/>
    </source>
</evidence>
<sequence>MGRTVIDTMMAEASPVTASVARPARYGRVR</sequence>
<accession>A0A6J6TW61</accession>
<evidence type="ECO:0000313" key="1">
    <source>
        <dbReference type="EMBL" id="CAB4706068.1"/>
    </source>
</evidence>
<dbReference type="AlphaFoldDB" id="A0A6J6TW61"/>
<gene>
    <name evidence="1" type="ORF">UFOPK2602_00861</name>
    <name evidence="2" type="ORF">UFOPK2806_00993</name>
    <name evidence="3" type="ORF">UFOPK3417_00442</name>
    <name evidence="4" type="ORF">UFOPK4306_00039</name>
</gene>
<dbReference type="EMBL" id="CAFBLR010000026">
    <property type="protein sequence ID" value="CAB4865180.1"/>
    <property type="molecule type" value="Genomic_DNA"/>
</dbReference>
<name>A0A6J6TW61_9ZZZZ</name>
<reference evidence="2" key="1">
    <citation type="submission" date="2020-05" db="EMBL/GenBank/DDBJ databases">
        <authorList>
            <person name="Chiriac C."/>
            <person name="Salcher M."/>
            <person name="Ghai R."/>
            <person name="Kavagutti S V."/>
        </authorList>
    </citation>
    <scope>NUCLEOTIDE SEQUENCE</scope>
</reference>